<gene>
    <name evidence="2" type="ORF">H0A76_10000</name>
</gene>
<protein>
    <submittedName>
        <fullName evidence="2">Uncharacterized protein</fullName>
    </submittedName>
</protein>
<keyword evidence="1" id="KW-0812">Transmembrane</keyword>
<accession>A0A853F6M7</accession>
<dbReference type="Proteomes" id="UP000568751">
    <property type="component" value="Unassembled WGS sequence"/>
</dbReference>
<evidence type="ECO:0000256" key="1">
    <source>
        <dbReference type="SAM" id="Phobius"/>
    </source>
</evidence>
<comment type="caution">
    <text evidence="2">The sequence shown here is derived from an EMBL/GenBank/DDBJ whole genome shotgun (WGS) entry which is preliminary data.</text>
</comment>
<evidence type="ECO:0000313" key="2">
    <source>
        <dbReference type="EMBL" id="NYT28179.1"/>
    </source>
</evidence>
<name>A0A853F6M7_9GAMM</name>
<keyword evidence="1" id="KW-0472">Membrane</keyword>
<dbReference type="AlphaFoldDB" id="A0A853F6M7"/>
<feature type="transmembrane region" description="Helical" evidence="1">
    <location>
        <begin position="20"/>
        <end position="40"/>
    </location>
</feature>
<keyword evidence="1" id="KW-1133">Transmembrane helix</keyword>
<dbReference type="EMBL" id="JACCHT010000002">
    <property type="protein sequence ID" value="NYT28179.1"/>
    <property type="molecule type" value="Genomic_DNA"/>
</dbReference>
<sequence length="86" mass="9137">MSKSDGGTLKILQVMINTRVLTAIVVGLGLFIHLTTAQWVDASGNLVSDNGINASEFSTLCHSRHIILLSGAAGVVNKVIHLKQIQ</sequence>
<evidence type="ECO:0000313" key="3">
    <source>
        <dbReference type="Proteomes" id="UP000568751"/>
    </source>
</evidence>
<organism evidence="2 3">
    <name type="scientific">Candidatus Thiodubiliella endoseptemdiera</name>
    <dbReference type="NCBI Taxonomy" id="2738886"/>
    <lineage>
        <taxon>Bacteria</taxon>
        <taxon>Pseudomonadati</taxon>
        <taxon>Pseudomonadota</taxon>
        <taxon>Gammaproteobacteria</taxon>
        <taxon>Candidatus Pseudothioglobaceae</taxon>
        <taxon>Candidatus Thiodubiliella</taxon>
    </lineage>
</organism>
<proteinExistence type="predicted"/>
<reference evidence="2 3" key="1">
    <citation type="submission" date="2020-05" db="EMBL/GenBank/DDBJ databases">
        <title>Horizontal transmission and recombination maintain forever young bacterial symbiont genomes.</title>
        <authorList>
            <person name="Russell S.L."/>
            <person name="Pepper-Tunick E."/>
            <person name="Svedberg J."/>
            <person name="Byrne A."/>
            <person name="Ruelas Castillo J."/>
            <person name="Vollmers C."/>
            <person name="Beinart R.A."/>
            <person name="Corbett-Detig R."/>
        </authorList>
    </citation>
    <scope>NUCLEOTIDE SEQUENCE [LARGE SCALE GENOMIC DNA]</scope>
    <source>
        <strain evidence="2">455</strain>
    </source>
</reference>